<accession>A0A5S4F573</accession>
<evidence type="ECO:0000313" key="3">
    <source>
        <dbReference type="Proteomes" id="UP000309128"/>
    </source>
</evidence>
<sequence length="127" mass="14627">MKRGNPPQRRTPLRAKKPLERKTELKASGNLERTTPLRARSKKQEVKYRIRRPLVAELLEQRLVCERCDSARSTDVHEPRMRSRGADITDPKQCVCLCRDCHNWIHANPAAATADGWLIASWDREAS</sequence>
<feature type="region of interest" description="Disordered" evidence="1">
    <location>
        <begin position="1"/>
        <end position="45"/>
    </location>
</feature>
<gene>
    <name evidence="2" type="ORF">ETD86_37100</name>
</gene>
<protein>
    <recommendedName>
        <fullName evidence="4">HNH endonuclease</fullName>
    </recommendedName>
</protein>
<dbReference type="AlphaFoldDB" id="A0A5S4F573"/>
<dbReference type="Proteomes" id="UP000309128">
    <property type="component" value="Unassembled WGS sequence"/>
</dbReference>
<comment type="caution">
    <text evidence="2">The sequence shown here is derived from an EMBL/GenBank/DDBJ whole genome shotgun (WGS) entry which is preliminary data.</text>
</comment>
<dbReference type="RefSeq" id="WP_138671313.1">
    <property type="nucleotide sequence ID" value="NZ_VCKY01000168.1"/>
</dbReference>
<dbReference type="OrthoDB" id="3535298at2"/>
<organism evidence="2 3">
    <name type="scientific">Nonomuraea turkmeniaca</name>
    <dbReference type="NCBI Taxonomy" id="103838"/>
    <lineage>
        <taxon>Bacteria</taxon>
        <taxon>Bacillati</taxon>
        <taxon>Actinomycetota</taxon>
        <taxon>Actinomycetes</taxon>
        <taxon>Streptosporangiales</taxon>
        <taxon>Streptosporangiaceae</taxon>
        <taxon>Nonomuraea</taxon>
    </lineage>
</organism>
<name>A0A5S4F573_9ACTN</name>
<evidence type="ECO:0000313" key="2">
    <source>
        <dbReference type="EMBL" id="TMR11064.1"/>
    </source>
</evidence>
<keyword evidence="3" id="KW-1185">Reference proteome</keyword>
<evidence type="ECO:0008006" key="4">
    <source>
        <dbReference type="Google" id="ProtNLM"/>
    </source>
</evidence>
<reference evidence="2 3" key="1">
    <citation type="submission" date="2019-05" db="EMBL/GenBank/DDBJ databases">
        <title>Draft genome sequence of Nonomuraea turkmeniaca DSM 43926.</title>
        <authorList>
            <person name="Saricaoglu S."/>
            <person name="Isik K."/>
        </authorList>
    </citation>
    <scope>NUCLEOTIDE SEQUENCE [LARGE SCALE GENOMIC DNA]</scope>
    <source>
        <strain evidence="2 3">DSM 43926</strain>
    </source>
</reference>
<proteinExistence type="predicted"/>
<dbReference type="EMBL" id="VCKY01000168">
    <property type="protein sequence ID" value="TMR11064.1"/>
    <property type="molecule type" value="Genomic_DNA"/>
</dbReference>
<evidence type="ECO:0000256" key="1">
    <source>
        <dbReference type="SAM" id="MobiDB-lite"/>
    </source>
</evidence>